<dbReference type="KEGG" id="mech:Q9L42_003490"/>
<evidence type="ECO:0000313" key="2">
    <source>
        <dbReference type="EMBL" id="XBS21196.1"/>
    </source>
</evidence>
<dbReference type="RefSeq" id="WP_305909814.1">
    <property type="nucleotide sequence ID" value="NZ_CP157743.1"/>
</dbReference>
<feature type="region of interest" description="Disordered" evidence="1">
    <location>
        <begin position="1"/>
        <end position="21"/>
    </location>
</feature>
<organism evidence="2 3">
    <name type="scientific">Methylomarinum roseum</name>
    <dbReference type="NCBI Taxonomy" id="3067653"/>
    <lineage>
        <taxon>Bacteria</taxon>
        <taxon>Pseudomonadati</taxon>
        <taxon>Pseudomonadota</taxon>
        <taxon>Gammaproteobacteria</taxon>
        <taxon>Methylococcales</taxon>
        <taxon>Methylococcaceae</taxon>
        <taxon>Methylomarinum</taxon>
    </lineage>
</organism>
<evidence type="ECO:0000256" key="1">
    <source>
        <dbReference type="SAM" id="MobiDB-lite"/>
    </source>
</evidence>
<dbReference type="AlphaFoldDB" id="A0AAU7NVZ8"/>
<gene>
    <name evidence="2" type="ORF">Q9L42_003490</name>
</gene>
<accession>A0AAU7NVZ8</accession>
<reference evidence="2 3" key="1">
    <citation type="journal article" date="2024" name="Microbiology">
        <title>Methylomarinum rosea sp. nov., a novel halophilic methanotrophic bacterium from the hypersaline Lake Elton.</title>
        <authorList>
            <person name="Suleimanov R.Z."/>
            <person name="Oshkin I.Y."/>
            <person name="Danilova O.V."/>
            <person name="Suzina N.E."/>
            <person name="Dedysh S.N."/>
        </authorList>
    </citation>
    <scope>NUCLEOTIDE SEQUENCE [LARGE SCALE GENOMIC DNA]</scope>
    <source>
        <strain evidence="2 3">Ch1-1</strain>
    </source>
</reference>
<protein>
    <submittedName>
        <fullName evidence="2">Uncharacterized protein</fullName>
    </submittedName>
</protein>
<keyword evidence="3" id="KW-1185">Reference proteome</keyword>
<feature type="region of interest" description="Disordered" evidence="1">
    <location>
        <begin position="41"/>
        <end position="84"/>
    </location>
</feature>
<sequence length="84" mass="9244">MPKIDSKHQTMTPNKQSMHRHILEQAGCNPGLNLSTLSQTKNQNVRGGLNNPPRAEIEENEAGSQDEAQADAEDQQQAPNNDPQ</sequence>
<dbReference type="EMBL" id="CP157743">
    <property type="protein sequence ID" value="XBS21196.1"/>
    <property type="molecule type" value="Genomic_DNA"/>
</dbReference>
<name>A0AAU7NVZ8_9GAMM</name>
<dbReference type="Proteomes" id="UP001225378">
    <property type="component" value="Chromosome"/>
</dbReference>
<evidence type="ECO:0000313" key="3">
    <source>
        <dbReference type="Proteomes" id="UP001225378"/>
    </source>
</evidence>
<proteinExistence type="predicted"/>